<dbReference type="AlphaFoldDB" id="A0AAE4B2Y0"/>
<evidence type="ECO:0000313" key="1">
    <source>
        <dbReference type="EMBL" id="MDQ2088732.1"/>
    </source>
</evidence>
<proteinExistence type="predicted"/>
<sequence>MTFIDNNQDVCWRVSAGSLLQKCTSQAHATRQLVQSPAFFFSGATSSAVRFQVRAIDHQRGRLAALIRKFEQHPGENALVAPAPD</sequence>
<dbReference type="Proteomes" id="UP001226762">
    <property type="component" value="Unassembled WGS sequence"/>
</dbReference>
<accession>A0AAE4B2Y0</accession>
<name>A0AAE4B2Y0_9RHOB</name>
<keyword evidence="2" id="KW-1185">Reference proteome</keyword>
<dbReference type="RefSeq" id="WP_306733996.1">
    <property type="nucleotide sequence ID" value="NZ_JANHAX010000001.1"/>
</dbReference>
<gene>
    <name evidence="1" type="ORF">NO357_02305</name>
</gene>
<evidence type="ECO:0000313" key="2">
    <source>
        <dbReference type="Proteomes" id="UP001226762"/>
    </source>
</evidence>
<reference evidence="1" key="1">
    <citation type="submission" date="2022-07" db="EMBL/GenBank/DDBJ databases">
        <authorList>
            <person name="Otstavnykh N."/>
            <person name="Isaeva M."/>
            <person name="Bystritskaya E."/>
        </authorList>
    </citation>
    <scope>NUCLEOTIDE SEQUENCE</scope>
    <source>
        <strain evidence="1">KCTC 52189</strain>
    </source>
</reference>
<comment type="caution">
    <text evidence="1">The sequence shown here is derived from an EMBL/GenBank/DDBJ whole genome shotgun (WGS) entry which is preliminary data.</text>
</comment>
<reference evidence="1" key="2">
    <citation type="submission" date="2023-02" db="EMBL/GenBank/DDBJ databases">
        <title>'Rhodoalgimonas zhirmunskyi' gen. nov., isolated from a red alga.</title>
        <authorList>
            <person name="Nedashkovskaya O.I."/>
            <person name="Otstavnykh N.Y."/>
            <person name="Bystritskaya E.P."/>
            <person name="Balabanova L.A."/>
            <person name="Isaeva M.P."/>
        </authorList>
    </citation>
    <scope>NUCLEOTIDE SEQUENCE</scope>
    <source>
        <strain evidence="1">KCTC 52189</strain>
    </source>
</reference>
<organism evidence="1 2">
    <name type="scientific">Marimonas arenosa</name>
    <dbReference type="NCBI Taxonomy" id="1795305"/>
    <lineage>
        <taxon>Bacteria</taxon>
        <taxon>Pseudomonadati</taxon>
        <taxon>Pseudomonadota</taxon>
        <taxon>Alphaproteobacteria</taxon>
        <taxon>Rhodobacterales</taxon>
        <taxon>Paracoccaceae</taxon>
        <taxon>Marimonas</taxon>
    </lineage>
</organism>
<protein>
    <submittedName>
        <fullName evidence="1">Uncharacterized protein</fullName>
    </submittedName>
</protein>
<dbReference type="EMBL" id="JANHAX010000001">
    <property type="protein sequence ID" value="MDQ2088732.1"/>
    <property type="molecule type" value="Genomic_DNA"/>
</dbReference>